<reference evidence="1 2" key="1">
    <citation type="submission" date="2024-11" db="EMBL/GenBank/DDBJ databases">
        <title>Chromosome-level genome assembly of Eucalyptus globulus Labill. provides insights into its genome evolution.</title>
        <authorList>
            <person name="Li X."/>
        </authorList>
    </citation>
    <scope>NUCLEOTIDE SEQUENCE [LARGE SCALE GENOMIC DNA]</scope>
    <source>
        <strain evidence="1">CL2024</strain>
        <tissue evidence="1">Fresh tender leaves</tissue>
    </source>
</reference>
<sequence length="108" mass="12138">MAVFRTIQAIKIWFFCIRVKLYYLPDTTVAYKFCNGIKIPHWSACSHDVDCIINDLAKEMTSQVWYGYAVCEGHLLCFDCHLCLVNAASNLTNGCPDNTALVGAAQRL</sequence>
<name>A0ABD3KJ91_EUCGL</name>
<dbReference type="Proteomes" id="UP001634007">
    <property type="component" value="Unassembled WGS sequence"/>
</dbReference>
<accession>A0ABD3KJ91</accession>
<dbReference type="EMBL" id="JBJKBG010000006">
    <property type="protein sequence ID" value="KAL3737126.1"/>
    <property type="molecule type" value="Genomic_DNA"/>
</dbReference>
<protein>
    <submittedName>
        <fullName evidence="1">Uncharacterized protein</fullName>
    </submittedName>
</protein>
<gene>
    <name evidence="1" type="ORF">ACJRO7_025966</name>
</gene>
<organism evidence="1 2">
    <name type="scientific">Eucalyptus globulus</name>
    <name type="common">Tasmanian blue gum</name>
    <dbReference type="NCBI Taxonomy" id="34317"/>
    <lineage>
        <taxon>Eukaryota</taxon>
        <taxon>Viridiplantae</taxon>
        <taxon>Streptophyta</taxon>
        <taxon>Embryophyta</taxon>
        <taxon>Tracheophyta</taxon>
        <taxon>Spermatophyta</taxon>
        <taxon>Magnoliopsida</taxon>
        <taxon>eudicotyledons</taxon>
        <taxon>Gunneridae</taxon>
        <taxon>Pentapetalae</taxon>
        <taxon>rosids</taxon>
        <taxon>malvids</taxon>
        <taxon>Myrtales</taxon>
        <taxon>Myrtaceae</taxon>
        <taxon>Myrtoideae</taxon>
        <taxon>Eucalypteae</taxon>
        <taxon>Eucalyptus</taxon>
    </lineage>
</organism>
<evidence type="ECO:0000313" key="2">
    <source>
        <dbReference type="Proteomes" id="UP001634007"/>
    </source>
</evidence>
<comment type="caution">
    <text evidence="1">The sequence shown here is derived from an EMBL/GenBank/DDBJ whole genome shotgun (WGS) entry which is preliminary data.</text>
</comment>
<evidence type="ECO:0000313" key="1">
    <source>
        <dbReference type="EMBL" id="KAL3737126.1"/>
    </source>
</evidence>
<proteinExistence type="predicted"/>
<keyword evidence="2" id="KW-1185">Reference proteome</keyword>
<dbReference type="AlphaFoldDB" id="A0ABD3KJ91"/>